<dbReference type="AlphaFoldDB" id="A0A0J6ZLF0"/>
<dbReference type="PATRIC" id="fig|1122219.3.peg.2412"/>
<protein>
    <submittedName>
        <fullName evidence="1">Uncharacterized protein</fullName>
    </submittedName>
</protein>
<evidence type="ECO:0000313" key="2">
    <source>
        <dbReference type="Proteomes" id="UP000036503"/>
    </source>
</evidence>
<reference evidence="1 2" key="1">
    <citation type="submission" date="2015-06" db="EMBL/GenBank/DDBJ databases">
        <title>Draft genome sequence of beer spoilage bacterium Megasphaera cerevisiae type strain 20462.</title>
        <authorList>
            <person name="Kutumbaka K."/>
            <person name="Pasmowitz J."/>
            <person name="Mategko J."/>
            <person name="Reyes D."/>
            <person name="Friedrich A."/>
            <person name="Han S."/>
            <person name="Martens-Habbena W."/>
            <person name="Neal-McKinney J."/>
            <person name="Janagama H.K."/>
            <person name="Nadala C."/>
            <person name="Samadpour M."/>
        </authorList>
    </citation>
    <scope>NUCLEOTIDE SEQUENCE [LARGE SCALE GENOMIC DNA]</scope>
    <source>
        <strain evidence="1 2">DSM 20462</strain>
    </source>
</reference>
<proteinExistence type="predicted"/>
<accession>A0A0J6ZLF0</accession>
<organism evidence="1 2">
    <name type="scientific">Megasphaera cerevisiae DSM 20462</name>
    <dbReference type="NCBI Taxonomy" id="1122219"/>
    <lineage>
        <taxon>Bacteria</taxon>
        <taxon>Bacillati</taxon>
        <taxon>Bacillota</taxon>
        <taxon>Negativicutes</taxon>
        <taxon>Veillonellales</taxon>
        <taxon>Veillonellaceae</taxon>
        <taxon>Megasphaera</taxon>
    </lineage>
</organism>
<dbReference type="Proteomes" id="UP000036503">
    <property type="component" value="Unassembled WGS sequence"/>
</dbReference>
<sequence>MDTEKIYKTDIVNAFTNLLEEGKELKDKLTQATTAITKFPYFMDTGDEPEPYIYYLHRQYKPVTKRIYIPIKLHIIAFFRQKIIHQIDAIPPSFMEDEKSDTA</sequence>
<comment type="caution">
    <text evidence="1">The sequence shown here is derived from an EMBL/GenBank/DDBJ whole genome shotgun (WGS) entry which is preliminary data.</text>
</comment>
<gene>
    <name evidence="1" type="ORF">AB840_12175</name>
</gene>
<evidence type="ECO:0000313" key="1">
    <source>
        <dbReference type="EMBL" id="KMO85686.1"/>
    </source>
</evidence>
<dbReference type="InParanoid" id="A0A0J6ZLF0"/>
<keyword evidence="2" id="KW-1185">Reference proteome</keyword>
<dbReference type="EMBL" id="LEKT01000050">
    <property type="protein sequence ID" value="KMO85686.1"/>
    <property type="molecule type" value="Genomic_DNA"/>
</dbReference>
<dbReference type="RefSeq" id="WP_048515118.1">
    <property type="nucleotide sequence ID" value="NZ_FUXD01000040.1"/>
</dbReference>
<name>A0A0J6ZLF0_9FIRM</name>